<evidence type="ECO:0000313" key="9">
    <source>
        <dbReference type="Proteomes" id="UP000523447"/>
    </source>
</evidence>
<dbReference type="AlphaFoldDB" id="A0A7X6LUH5"/>
<dbReference type="GO" id="GO:0046677">
    <property type="term" value="P:response to antibiotic"/>
    <property type="evidence" value="ECO:0007669"/>
    <property type="project" value="UniProtKB-KW"/>
</dbReference>
<dbReference type="RefSeq" id="WP_040720443.1">
    <property type="nucleotide sequence ID" value="NZ_CAWPHS010000012.1"/>
</dbReference>
<keyword evidence="3 6" id="KW-1133">Transmembrane helix</keyword>
<sequence length="273" mass="28864">MTGTSSAMAEFGRARGDTERWPHLLPQTLLQTGRLLRRWRRDPVTTAQTLVFPALLLVILNTVLGRQISAFSGVNALYGSVPMVTVVSVMSGSLAGAVTLGRERDAGLLGRFWALPVHRASGLLSRILAEVVRIVVCTVVLLAVGMLLGFRFHRPIAAPAVLAVPILYGLGFATMVTAVAVYSAKSFVVEAISLGSSLLMFFSTGFVPLAAYPGWAQPIVAHQPMSTAIDTMRALALGEPAGGPLWATVAWAGGAVVVFAVPAAVGYRRASRQ</sequence>
<gene>
    <name evidence="8" type="ORF">HGA07_04335</name>
</gene>
<keyword evidence="4 6" id="KW-0472">Membrane</keyword>
<dbReference type="Pfam" id="PF01061">
    <property type="entry name" value="ABC2_membrane"/>
    <property type="match status" value="1"/>
</dbReference>
<feature type="transmembrane region" description="Helical" evidence="6">
    <location>
        <begin position="245"/>
        <end position="267"/>
    </location>
</feature>
<dbReference type="PIRSF" id="PIRSF006648">
    <property type="entry name" value="DrrB"/>
    <property type="match status" value="1"/>
</dbReference>
<feature type="transmembrane region" description="Helical" evidence="6">
    <location>
        <begin position="76"/>
        <end position="101"/>
    </location>
</feature>
<feature type="transmembrane region" description="Helical" evidence="6">
    <location>
        <begin position="194"/>
        <end position="215"/>
    </location>
</feature>
<dbReference type="InterPro" id="IPR013525">
    <property type="entry name" value="ABC2_TM"/>
</dbReference>
<dbReference type="InterPro" id="IPR000412">
    <property type="entry name" value="ABC_2_transport"/>
</dbReference>
<dbReference type="Proteomes" id="UP000523447">
    <property type="component" value="Unassembled WGS sequence"/>
</dbReference>
<feature type="domain" description="ABC transmembrane type-2" evidence="7">
    <location>
        <begin position="44"/>
        <end position="270"/>
    </location>
</feature>
<dbReference type="InterPro" id="IPR052902">
    <property type="entry name" value="ABC-2_transporter"/>
</dbReference>
<feature type="transmembrane region" description="Helical" evidence="6">
    <location>
        <begin position="156"/>
        <end position="182"/>
    </location>
</feature>
<keyword evidence="2 6" id="KW-0812">Transmembrane</keyword>
<dbReference type="InterPro" id="IPR047817">
    <property type="entry name" value="ABC2_TM_bact-type"/>
</dbReference>
<keyword evidence="6" id="KW-0813">Transport</keyword>
<evidence type="ECO:0000313" key="8">
    <source>
        <dbReference type="EMBL" id="NKY84851.1"/>
    </source>
</evidence>
<dbReference type="GO" id="GO:0140359">
    <property type="term" value="F:ABC-type transporter activity"/>
    <property type="evidence" value="ECO:0007669"/>
    <property type="project" value="InterPro"/>
</dbReference>
<comment type="caution">
    <text evidence="8">The sequence shown here is derived from an EMBL/GenBank/DDBJ whole genome shotgun (WGS) entry which is preliminary data.</text>
</comment>
<evidence type="ECO:0000256" key="2">
    <source>
        <dbReference type="ARBA" id="ARBA00022692"/>
    </source>
</evidence>
<comment type="similarity">
    <text evidence="6">Belongs to the ABC-2 integral membrane protein family.</text>
</comment>
<comment type="subcellular location">
    <subcellularLocation>
        <location evidence="6">Cell membrane</location>
        <topology evidence="6">Multi-pass membrane protein</topology>
    </subcellularLocation>
    <subcellularLocation>
        <location evidence="1">Membrane</location>
        <topology evidence="1">Multi-pass membrane protein</topology>
    </subcellularLocation>
</comment>
<feature type="transmembrane region" description="Helical" evidence="6">
    <location>
        <begin position="131"/>
        <end position="150"/>
    </location>
</feature>
<dbReference type="PROSITE" id="PS51012">
    <property type="entry name" value="ABC_TM2"/>
    <property type="match status" value="1"/>
</dbReference>
<evidence type="ECO:0000256" key="4">
    <source>
        <dbReference type="ARBA" id="ARBA00023136"/>
    </source>
</evidence>
<keyword evidence="9" id="KW-1185">Reference proteome</keyword>
<organism evidence="8 9">
    <name type="scientific">Nocardia veterana</name>
    <dbReference type="NCBI Taxonomy" id="132249"/>
    <lineage>
        <taxon>Bacteria</taxon>
        <taxon>Bacillati</taxon>
        <taxon>Actinomycetota</taxon>
        <taxon>Actinomycetes</taxon>
        <taxon>Mycobacteriales</taxon>
        <taxon>Nocardiaceae</taxon>
        <taxon>Nocardia</taxon>
    </lineage>
</organism>
<name>A0A7X6LUH5_9NOCA</name>
<evidence type="ECO:0000256" key="3">
    <source>
        <dbReference type="ARBA" id="ARBA00022989"/>
    </source>
</evidence>
<proteinExistence type="inferred from homology"/>
<evidence type="ECO:0000256" key="6">
    <source>
        <dbReference type="RuleBase" id="RU361157"/>
    </source>
</evidence>
<evidence type="ECO:0000256" key="5">
    <source>
        <dbReference type="ARBA" id="ARBA00023251"/>
    </source>
</evidence>
<dbReference type="PANTHER" id="PTHR43027:SF1">
    <property type="entry name" value="DOXORUBICIN RESISTANCE ABC TRANSPORTER PERMEASE PROTEIN DRRC-RELATED"/>
    <property type="match status" value="1"/>
</dbReference>
<dbReference type="EMBL" id="JAAXPE010000002">
    <property type="protein sequence ID" value="NKY84851.1"/>
    <property type="molecule type" value="Genomic_DNA"/>
</dbReference>
<accession>A0A7X6LUH5</accession>
<reference evidence="8 9" key="1">
    <citation type="submission" date="2020-04" db="EMBL/GenBank/DDBJ databases">
        <title>MicrobeNet Type strains.</title>
        <authorList>
            <person name="Nicholson A.C."/>
        </authorList>
    </citation>
    <scope>NUCLEOTIDE SEQUENCE [LARGE SCALE GENOMIC DNA]</scope>
    <source>
        <strain evidence="8 9">DSM 44445</strain>
    </source>
</reference>
<dbReference type="GO" id="GO:0043190">
    <property type="term" value="C:ATP-binding cassette (ABC) transporter complex"/>
    <property type="evidence" value="ECO:0007669"/>
    <property type="project" value="InterPro"/>
</dbReference>
<evidence type="ECO:0000256" key="1">
    <source>
        <dbReference type="ARBA" id="ARBA00004141"/>
    </source>
</evidence>
<feature type="transmembrane region" description="Helical" evidence="6">
    <location>
        <begin position="44"/>
        <end position="64"/>
    </location>
</feature>
<keyword evidence="6" id="KW-1003">Cell membrane</keyword>
<dbReference type="PANTHER" id="PTHR43027">
    <property type="entry name" value="DOXORUBICIN RESISTANCE ABC TRANSPORTER PERMEASE PROTEIN DRRC-RELATED"/>
    <property type="match status" value="1"/>
</dbReference>
<protein>
    <recommendedName>
        <fullName evidence="6">Transport permease protein</fullName>
    </recommendedName>
</protein>
<keyword evidence="5" id="KW-0046">Antibiotic resistance</keyword>
<evidence type="ECO:0000259" key="7">
    <source>
        <dbReference type="PROSITE" id="PS51012"/>
    </source>
</evidence>